<dbReference type="eggNOG" id="COG1381">
    <property type="taxonomic scope" value="Bacteria"/>
</dbReference>
<comment type="similarity">
    <text evidence="1 7">Belongs to the RecO family.</text>
</comment>
<evidence type="ECO:0000256" key="6">
    <source>
        <dbReference type="ARBA" id="ARBA00033409"/>
    </source>
</evidence>
<dbReference type="InterPro" id="IPR022572">
    <property type="entry name" value="DNA_rep/recomb_RecO_N"/>
</dbReference>
<dbReference type="GO" id="GO:0006310">
    <property type="term" value="P:DNA recombination"/>
    <property type="evidence" value="ECO:0007669"/>
    <property type="project" value="UniProtKB-UniRule"/>
</dbReference>
<organism evidence="9 10">
    <name type="scientific">Isosphaera pallida (strain ATCC 43644 / DSM 9630 / IS1B)</name>
    <dbReference type="NCBI Taxonomy" id="575540"/>
    <lineage>
        <taxon>Bacteria</taxon>
        <taxon>Pseudomonadati</taxon>
        <taxon>Planctomycetota</taxon>
        <taxon>Planctomycetia</taxon>
        <taxon>Isosphaerales</taxon>
        <taxon>Isosphaeraceae</taxon>
        <taxon>Isosphaera</taxon>
    </lineage>
</organism>
<proteinExistence type="inferred from homology"/>
<dbReference type="Gene3D" id="2.40.50.140">
    <property type="entry name" value="Nucleic acid-binding proteins"/>
    <property type="match status" value="1"/>
</dbReference>
<evidence type="ECO:0000259" key="8">
    <source>
        <dbReference type="Pfam" id="PF11967"/>
    </source>
</evidence>
<comment type="function">
    <text evidence="7">Involved in DNA repair and RecF pathway recombination.</text>
</comment>
<dbReference type="InParanoid" id="E8QXT4"/>
<dbReference type="PANTHER" id="PTHR33991">
    <property type="entry name" value="DNA REPAIR PROTEIN RECO"/>
    <property type="match status" value="1"/>
</dbReference>
<keyword evidence="3 7" id="KW-0227">DNA damage</keyword>
<feature type="domain" description="DNA replication/recombination mediator RecO N-terminal" evidence="8">
    <location>
        <begin position="1"/>
        <end position="78"/>
    </location>
</feature>
<reference evidence="9 10" key="1">
    <citation type="journal article" date="2011" name="Stand. Genomic Sci.">
        <title>Complete genome sequence of Isosphaera pallida type strain (IS1B).</title>
        <authorList>
            <consortium name="US DOE Joint Genome Institute (JGI-PGF)"/>
            <person name="Goker M."/>
            <person name="Cleland D."/>
            <person name="Saunders E."/>
            <person name="Lapidus A."/>
            <person name="Nolan M."/>
            <person name="Lucas S."/>
            <person name="Hammon N."/>
            <person name="Deshpande S."/>
            <person name="Cheng J.F."/>
            <person name="Tapia R."/>
            <person name="Han C."/>
            <person name="Goodwin L."/>
            <person name="Pitluck S."/>
            <person name="Liolios K."/>
            <person name="Pagani I."/>
            <person name="Ivanova N."/>
            <person name="Mavromatis K."/>
            <person name="Pati A."/>
            <person name="Chen A."/>
            <person name="Palaniappan K."/>
            <person name="Land M."/>
            <person name="Hauser L."/>
            <person name="Chang Y.J."/>
            <person name="Jeffries C.D."/>
            <person name="Detter J.C."/>
            <person name="Beck B."/>
            <person name="Woyke T."/>
            <person name="Bristow J."/>
            <person name="Eisen J.A."/>
            <person name="Markowitz V."/>
            <person name="Hugenholtz P."/>
            <person name="Kyrpides N.C."/>
            <person name="Klenk H.P."/>
        </authorList>
    </citation>
    <scope>NUCLEOTIDE SEQUENCE [LARGE SCALE GENOMIC DNA]</scope>
    <source>
        <strain evidence="10">ATCC 43644 / DSM 9630 / IS1B</strain>
    </source>
</reference>
<keyword evidence="5 7" id="KW-0234">DNA repair</keyword>
<sequence>MPTVRTLALVIRSTEVFETSKVLTVFSRELGKVSAIAKGARRLKSPFHSALDLLSVCDMVLIHKGTDALDLVTEATLEERFDALKTDLEALYAGYYVAELLDGLTEHHVPHPKLFEAARVTLRHLADSRLRRHRVLRFELALLRELGHAPALENCVHCGRPIAPRDVQGNGEETNVAFGLSIGGVICAGCRPGQPHVAVLDGGTLTALRALAAPGGEWRNLDLSPESGRFGPLRGTVSAIISHLMGRRPHLLPYLGA</sequence>
<evidence type="ECO:0000256" key="2">
    <source>
        <dbReference type="ARBA" id="ARBA00021310"/>
    </source>
</evidence>
<name>E8QXT4_ISOPI</name>
<accession>E8QXT4</accession>
<dbReference type="InterPro" id="IPR003717">
    <property type="entry name" value="RecO"/>
</dbReference>
<gene>
    <name evidence="7" type="primary">recO</name>
    <name evidence="9" type="ordered locus">Isop_3564</name>
</gene>
<evidence type="ECO:0000256" key="1">
    <source>
        <dbReference type="ARBA" id="ARBA00007452"/>
    </source>
</evidence>
<dbReference type="FunCoup" id="E8QXT4">
    <property type="interactions" value="34"/>
</dbReference>
<dbReference type="AlphaFoldDB" id="E8QXT4"/>
<dbReference type="SUPFAM" id="SSF50249">
    <property type="entry name" value="Nucleic acid-binding proteins"/>
    <property type="match status" value="1"/>
</dbReference>
<evidence type="ECO:0000256" key="4">
    <source>
        <dbReference type="ARBA" id="ARBA00023172"/>
    </source>
</evidence>
<keyword evidence="10" id="KW-1185">Reference proteome</keyword>
<dbReference type="NCBIfam" id="TIGR00613">
    <property type="entry name" value="reco"/>
    <property type="match status" value="1"/>
</dbReference>
<evidence type="ECO:0000313" key="9">
    <source>
        <dbReference type="EMBL" id="ADV64121.1"/>
    </source>
</evidence>
<dbReference type="Pfam" id="PF11967">
    <property type="entry name" value="RecO_N"/>
    <property type="match status" value="1"/>
</dbReference>
<dbReference type="GO" id="GO:0043590">
    <property type="term" value="C:bacterial nucleoid"/>
    <property type="evidence" value="ECO:0007669"/>
    <property type="project" value="TreeGrafter"/>
</dbReference>
<protein>
    <recommendedName>
        <fullName evidence="2 7">DNA repair protein RecO</fullName>
    </recommendedName>
    <alternativeName>
        <fullName evidence="6 7">Recombination protein O</fullName>
    </alternativeName>
</protein>
<dbReference type="HOGENOM" id="CLU_066632_2_0_0"/>
<evidence type="ECO:0000256" key="3">
    <source>
        <dbReference type="ARBA" id="ARBA00022763"/>
    </source>
</evidence>
<evidence type="ECO:0000256" key="7">
    <source>
        <dbReference type="HAMAP-Rule" id="MF_00201"/>
    </source>
</evidence>
<keyword evidence="4 7" id="KW-0233">DNA recombination</keyword>
<dbReference type="InterPro" id="IPR037278">
    <property type="entry name" value="ARFGAP/RecO"/>
</dbReference>
<dbReference type="Proteomes" id="UP000008631">
    <property type="component" value="Chromosome"/>
</dbReference>
<dbReference type="InterPro" id="IPR012340">
    <property type="entry name" value="NA-bd_OB-fold"/>
</dbReference>
<dbReference type="HAMAP" id="MF_00201">
    <property type="entry name" value="RecO"/>
    <property type="match status" value="1"/>
</dbReference>
<dbReference type="EMBL" id="CP002353">
    <property type="protein sequence ID" value="ADV64121.1"/>
    <property type="molecule type" value="Genomic_DNA"/>
</dbReference>
<dbReference type="RefSeq" id="WP_013566409.1">
    <property type="nucleotide sequence ID" value="NC_014962.1"/>
</dbReference>
<dbReference type="Pfam" id="PF02565">
    <property type="entry name" value="RecO_C"/>
    <property type="match status" value="1"/>
</dbReference>
<dbReference type="OrthoDB" id="9797083at2"/>
<dbReference type="STRING" id="575540.Isop_3564"/>
<evidence type="ECO:0000256" key="5">
    <source>
        <dbReference type="ARBA" id="ARBA00023204"/>
    </source>
</evidence>
<dbReference type="GO" id="GO:0006302">
    <property type="term" value="P:double-strand break repair"/>
    <property type="evidence" value="ECO:0007669"/>
    <property type="project" value="TreeGrafter"/>
</dbReference>
<dbReference type="SUPFAM" id="SSF57863">
    <property type="entry name" value="ArfGap/RecO-like zinc finger"/>
    <property type="match status" value="1"/>
</dbReference>
<dbReference type="InterPro" id="IPR042242">
    <property type="entry name" value="RecO_C"/>
</dbReference>
<dbReference type="PANTHER" id="PTHR33991:SF1">
    <property type="entry name" value="DNA REPAIR PROTEIN RECO"/>
    <property type="match status" value="1"/>
</dbReference>
<dbReference type="KEGG" id="ipa:Isop_3564"/>
<evidence type="ECO:0000313" key="10">
    <source>
        <dbReference type="Proteomes" id="UP000008631"/>
    </source>
</evidence>
<dbReference type="Gene3D" id="1.20.1440.120">
    <property type="entry name" value="Recombination protein O, C-terminal domain"/>
    <property type="match status" value="1"/>
</dbReference>